<evidence type="ECO:0000256" key="8">
    <source>
        <dbReference type="ARBA" id="ARBA00023053"/>
    </source>
</evidence>
<feature type="transmembrane region" description="Helical" evidence="14">
    <location>
        <begin position="423"/>
        <end position="447"/>
    </location>
</feature>
<dbReference type="GO" id="GO:0015293">
    <property type="term" value="F:symporter activity"/>
    <property type="evidence" value="ECO:0007669"/>
    <property type="project" value="UniProtKB-KW"/>
</dbReference>
<dbReference type="CDD" id="cd10322">
    <property type="entry name" value="SLC5sbd"/>
    <property type="match status" value="1"/>
</dbReference>
<dbReference type="EMBL" id="JXSQ01000037">
    <property type="protein sequence ID" value="KIP51433.1"/>
    <property type="molecule type" value="Genomic_DNA"/>
</dbReference>
<protein>
    <submittedName>
        <fullName evidence="15">Sodium:solute symporter</fullName>
    </submittedName>
</protein>
<dbReference type="GO" id="GO:0005886">
    <property type="term" value="C:plasma membrane"/>
    <property type="evidence" value="ECO:0007669"/>
    <property type="project" value="UniProtKB-SubCell"/>
</dbReference>
<evidence type="ECO:0000256" key="9">
    <source>
        <dbReference type="ARBA" id="ARBA00023065"/>
    </source>
</evidence>
<feature type="transmembrane region" description="Helical" evidence="14">
    <location>
        <begin position="127"/>
        <end position="148"/>
    </location>
</feature>
<keyword evidence="5 14" id="KW-0812">Transmembrane</keyword>
<dbReference type="PANTHER" id="PTHR48086:SF3">
    <property type="entry name" value="SODIUM_PROLINE SYMPORTER"/>
    <property type="match status" value="1"/>
</dbReference>
<keyword evidence="9" id="KW-0406">Ion transport</keyword>
<feature type="transmembrane region" description="Helical" evidence="14">
    <location>
        <begin position="251"/>
        <end position="272"/>
    </location>
</feature>
<feature type="transmembrane region" description="Helical" evidence="14">
    <location>
        <begin position="341"/>
        <end position="361"/>
    </location>
</feature>
<feature type="transmembrane region" description="Helical" evidence="14">
    <location>
        <begin position="100"/>
        <end position="121"/>
    </location>
</feature>
<name>A0A0D0IPH8_9MICO</name>
<feature type="transmembrane region" description="Helical" evidence="14">
    <location>
        <begin position="367"/>
        <end position="390"/>
    </location>
</feature>
<feature type="non-terminal residue" evidence="15">
    <location>
        <position position="1"/>
    </location>
</feature>
<keyword evidence="16" id="KW-1185">Reference proteome</keyword>
<evidence type="ECO:0000256" key="10">
    <source>
        <dbReference type="ARBA" id="ARBA00023136"/>
    </source>
</evidence>
<evidence type="ECO:0000256" key="12">
    <source>
        <dbReference type="ARBA" id="ARBA00033708"/>
    </source>
</evidence>
<evidence type="ECO:0000313" key="15">
    <source>
        <dbReference type="EMBL" id="KIP51433.1"/>
    </source>
</evidence>
<evidence type="ECO:0000256" key="2">
    <source>
        <dbReference type="ARBA" id="ARBA00006434"/>
    </source>
</evidence>
<dbReference type="GO" id="GO:0006814">
    <property type="term" value="P:sodium ion transport"/>
    <property type="evidence" value="ECO:0007669"/>
    <property type="project" value="UniProtKB-KW"/>
</dbReference>
<dbReference type="Proteomes" id="UP000032120">
    <property type="component" value="Unassembled WGS sequence"/>
</dbReference>
<dbReference type="InterPro" id="IPR038377">
    <property type="entry name" value="Na/Glc_symporter_sf"/>
</dbReference>
<gene>
    <name evidence="15" type="ORF">SD72_15465</name>
</gene>
<dbReference type="AlphaFoldDB" id="A0A0D0IPH8"/>
<evidence type="ECO:0000256" key="14">
    <source>
        <dbReference type="SAM" id="Phobius"/>
    </source>
</evidence>
<evidence type="ECO:0000256" key="3">
    <source>
        <dbReference type="ARBA" id="ARBA00022448"/>
    </source>
</evidence>
<dbReference type="PROSITE" id="PS50283">
    <property type="entry name" value="NA_SOLUT_SYMP_3"/>
    <property type="match status" value="1"/>
</dbReference>
<feature type="transmembrane region" description="Helical" evidence="14">
    <location>
        <begin position="284"/>
        <end position="309"/>
    </location>
</feature>
<sequence length="490" mass="51447">RGKKRDASFSDYATAGRSFGPFYGTMAFINTFLPGTVFISFAGLAALSGIVGYYLLAYALLGVLLMLALSKPVFRWGKRFNLGTQSDLLALRYRSRSVRVVASVIGIVSTIPWIVLGLQSLALVFEFVSGGALAPLVAVGLSVAVIVVRQVWTVRHGMRGIIVSDLVQGIFAYFVGSIIAIGLIVALLTNGHGFQDVPEGFTSLRGPGDVYGPLYAVAITLTGALGTWCWPDIFVRLFTVKSTQTIRRTAGYAAPIMVVFTFSVLTVAYLASSDDRVAAAPDHVWFILAGDGGIFLLTLAAISVVGATLGNVGANIQAVGAQAANDIVGIARPEREVDVRVAKWAVAITTGVSAVIAFTTMSSVSGLVGLAMLSYQGIVQLAPTLLLGIFWKRATAAGAVSGMVTGFVLAAALQLLYPVQIPWLGGLTSGIVAMVVNALVLVAVSLLRPQTALERSRVSELWSITAAAEDPKTEVVSLADAADVEETAKS</sequence>
<evidence type="ECO:0000256" key="6">
    <source>
        <dbReference type="ARBA" id="ARBA00022847"/>
    </source>
</evidence>
<dbReference type="GO" id="GO:0046942">
    <property type="term" value="P:carboxylic acid transport"/>
    <property type="evidence" value="ECO:0007669"/>
    <property type="project" value="UniProtKB-ARBA"/>
</dbReference>
<evidence type="ECO:0000256" key="7">
    <source>
        <dbReference type="ARBA" id="ARBA00022989"/>
    </source>
</evidence>
<feature type="transmembrane region" description="Helical" evidence="14">
    <location>
        <begin position="169"/>
        <end position="190"/>
    </location>
</feature>
<keyword evidence="7 14" id="KW-1133">Transmembrane helix</keyword>
<keyword evidence="3" id="KW-0813">Transport</keyword>
<dbReference type="Gene3D" id="1.20.1730.10">
    <property type="entry name" value="Sodium/glucose cotransporter"/>
    <property type="match status" value="1"/>
</dbReference>
<dbReference type="PANTHER" id="PTHR48086">
    <property type="entry name" value="SODIUM/PROLINE SYMPORTER-RELATED"/>
    <property type="match status" value="1"/>
</dbReference>
<comment type="catalytic activity">
    <reaction evidence="12">
        <text>L-proline(in) + Na(+)(in) = L-proline(out) + Na(+)(out)</text>
        <dbReference type="Rhea" id="RHEA:28967"/>
        <dbReference type="ChEBI" id="CHEBI:29101"/>
        <dbReference type="ChEBI" id="CHEBI:60039"/>
    </reaction>
</comment>
<dbReference type="InterPro" id="IPR001734">
    <property type="entry name" value="Na/solute_symporter"/>
</dbReference>
<feature type="transmembrane region" description="Helical" evidence="14">
    <location>
        <begin position="50"/>
        <end position="69"/>
    </location>
</feature>
<keyword evidence="8" id="KW-0915">Sodium</keyword>
<feature type="transmembrane region" description="Helical" evidence="14">
    <location>
        <begin position="210"/>
        <end position="230"/>
    </location>
</feature>
<dbReference type="Pfam" id="PF00474">
    <property type="entry name" value="SSF"/>
    <property type="match status" value="1"/>
</dbReference>
<comment type="subcellular location">
    <subcellularLocation>
        <location evidence="1">Cell membrane</location>
        <topology evidence="1">Multi-pass membrane protein</topology>
    </subcellularLocation>
</comment>
<accession>A0A0D0IPH8</accession>
<proteinExistence type="inferred from homology"/>
<dbReference type="InterPro" id="IPR018212">
    <property type="entry name" value="Na/solute_symporter_CS"/>
</dbReference>
<dbReference type="PROSITE" id="PS00457">
    <property type="entry name" value="NA_SOLUT_SYMP_2"/>
    <property type="match status" value="1"/>
</dbReference>
<keyword evidence="10 14" id="KW-0472">Membrane</keyword>
<feature type="transmembrane region" description="Helical" evidence="14">
    <location>
        <begin position="397"/>
        <end position="417"/>
    </location>
</feature>
<evidence type="ECO:0000313" key="16">
    <source>
        <dbReference type="Proteomes" id="UP000032120"/>
    </source>
</evidence>
<evidence type="ECO:0000256" key="5">
    <source>
        <dbReference type="ARBA" id="ARBA00022692"/>
    </source>
</evidence>
<keyword evidence="6" id="KW-0769">Symport</keyword>
<reference evidence="15 16" key="1">
    <citation type="submission" date="2015-01" db="EMBL/GenBank/DDBJ databases">
        <title>Draft genome sequence of Leucobacter komagatae strain VKM ST2845.</title>
        <authorList>
            <person name="Karlyshev A.V."/>
            <person name="Kudryashova E.B."/>
        </authorList>
    </citation>
    <scope>NUCLEOTIDE SEQUENCE [LARGE SCALE GENOMIC DNA]</scope>
    <source>
        <strain evidence="15 16">VKM ST2845</strain>
    </source>
</reference>
<comment type="caution">
    <text evidence="15">The sequence shown here is derived from an EMBL/GenBank/DDBJ whole genome shotgun (WGS) entry which is preliminary data.</text>
</comment>
<dbReference type="RefSeq" id="WP_042545365.1">
    <property type="nucleotide sequence ID" value="NZ_JXSQ01000037.1"/>
</dbReference>
<evidence type="ECO:0000256" key="1">
    <source>
        <dbReference type="ARBA" id="ARBA00004651"/>
    </source>
</evidence>
<keyword evidence="11" id="KW-0739">Sodium transport</keyword>
<organism evidence="15 16">
    <name type="scientific">Leucobacter komagatae</name>
    <dbReference type="NCBI Taxonomy" id="55969"/>
    <lineage>
        <taxon>Bacteria</taxon>
        <taxon>Bacillati</taxon>
        <taxon>Actinomycetota</taxon>
        <taxon>Actinomycetes</taxon>
        <taxon>Micrococcales</taxon>
        <taxon>Microbacteriaceae</taxon>
        <taxon>Leucobacter</taxon>
    </lineage>
</organism>
<dbReference type="OrthoDB" id="9789704at2"/>
<dbReference type="InterPro" id="IPR050277">
    <property type="entry name" value="Sodium:Solute_Symporter"/>
</dbReference>
<comment type="similarity">
    <text evidence="2 13">Belongs to the sodium:solute symporter (SSF) (TC 2.A.21) family.</text>
</comment>
<evidence type="ECO:0000256" key="4">
    <source>
        <dbReference type="ARBA" id="ARBA00022475"/>
    </source>
</evidence>
<evidence type="ECO:0000256" key="13">
    <source>
        <dbReference type="RuleBase" id="RU362091"/>
    </source>
</evidence>
<evidence type="ECO:0000256" key="11">
    <source>
        <dbReference type="ARBA" id="ARBA00023201"/>
    </source>
</evidence>
<feature type="transmembrane region" description="Helical" evidence="14">
    <location>
        <begin position="21"/>
        <end position="44"/>
    </location>
</feature>
<keyword evidence="4" id="KW-1003">Cell membrane</keyword>